<sequence length="210" mass="22833">MKIRIPSIPALWASALLTLCLMSIFAPWVAAQAEPQKGADESFWQALDHTHYIAEGEHGPVVYLFMDPNCPYCHELFAWLQNPVAAGQLRLRVVLVGYLTASSAAKAASILAAKDPLQALKANEDGFAIRDGKPEGGAPLANAATLAKMRPILDRNYNFLQGKESLLPELASAGEESATVPFLVYRQKGVIHYVIGLPSHRQWKALTGSN</sequence>
<dbReference type="eggNOG" id="COG1651">
    <property type="taxonomic scope" value="Bacteria"/>
</dbReference>
<dbReference type="Proteomes" id="UP000005522">
    <property type="component" value="Chromosome"/>
</dbReference>
<evidence type="ECO:0000313" key="2">
    <source>
        <dbReference type="EMBL" id="AIA56283.1"/>
    </source>
</evidence>
<dbReference type="Gene3D" id="3.40.30.10">
    <property type="entry name" value="Glutaredoxin"/>
    <property type="match status" value="1"/>
</dbReference>
<evidence type="ECO:0000256" key="1">
    <source>
        <dbReference type="SAM" id="SignalP"/>
    </source>
</evidence>
<feature type="signal peptide" evidence="1">
    <location>
        <begin position="1"/>
        <end position="30"/>
    </location>
</feature>
<name>A0A059ZXX0_ACICK</name>
<accession>A0A059ZXX0</accession>
<dbReference type="RefSeq" id="WP_004869031.1">
    <property type="nucleotide sequence ID" value="NZ_CP005986.1"/>
</dbReference>
<dbReference type="InterPro" id="IPR036249">
    <property type="entry name" value="Thioredoxin-like_sf"/>
</dbReference>
<keyword evidence="1" id="KW-0732">Signal</keyword>
<dbReference type="AlphaFoldDB" id="A0A059ZXX0"/>
<protein>
    <submittedName>
        <fullName evidence="2">Thiol:disulfide interchange protein DsbG</fullName>
    </submittedName>
</protein>
<dbReference type="KEGG" id="acz:Acaty_c2439"/>
<evidence type="ECO:0000313" key="3">
    <source>
        <dbReference type="Proteomes" id="UP000005522"/>
    </source>
</evidence>
<dbReference type="PANTHER" id="PTHR35272">
    <property type="entry name" value="THIOL:DISULFIDE INTERCHANGE PROTEIN DSBC-RELATED"/>
    <property type="match status" value="1"/>
</dbReference>
<feature type="chain" id="PRO_5001582070" evidence="1">
    <location>
        <begin position="31"/>
        <end position="210"/>
    </location>
</feature>
<dbReference type="GeneID" id="92932505"/>
<dbReference type="HOGENOM" id="CLU_094179_0_0_6"/>
<gene>
    <name evidence="2" type="ORF">Acaty_c2439</name>
</gene>
<dbReference type="PANTHER" id="PTHR35272:SF4">
    <property type="entry name" value="THIOL:DISULFIDE INTERCHANGE PROTEIN DSBG"/>
    <property type="match status" value="1"/>
</dbReference>
<dbReference type="InterPro" id="IPR051470">
    <property type="entry name" value="Thiol:disulfide_interchange"/>
</dbReference>
<proteinExistence type="predicted"/>
<dbReference type="SUPFAM" id="SSF52833">
    <property type="entry name" value="Thioredoxin-like"/>
    <property type="match status" value="1"/>
</dbReference>
<dbReference type="EMBL" id="CP005986">
    <property type="protein sequence ID" value="AIA56283.1"/>
    <property type="molecule type" value="Genomic_DNA"/>
</dbReference>
<reference evidence="2 3" key="1">
    <citation type="journal article" date="2009" name="J. Bacteriol.">
        <title>Draft genome sequence of the extremely acidophilic bacterium Acidithiobacillus caldus ATCC 51756 reveals metabolic versatility in the genus Acidithiobacillus.</title>
        <authorList>
            <person name="Valdes J."/>
            <person name="Quatrini R."/>
            <person name="Hallberg K."/>
            <person name="Dopson M."/>
            <person name="Valenzuela P.D."/>
            <person name="Holmes D.S."/>
        </authorList>
    </citation>
    <scope>NUCLEOTIDE SEQUENCE [LARGE SCALE GENOMIC DNA]</scope>
    <source>
        <strain evidence="3">ATCC 51756 / DSM 8584 / KU</strain>
    </source>
</reference>
<organism evidence="2 3">
    <name type="scientific">Acidithiobacillus caldus (strain ATCC 51756 / DSM 8584 / KU)</name>
    <dbReference type="NCBI Taxonomy" id="637389"/>
    <lineage>
        <taxon>Bacteria</taxon>
        <taxon>Pseudomonadati</taxon>
        <taxon>Pseudomonadota</taxon>
        <taxon>Acidithiobacillia</taxon>
        <taxon>Acidithiobacillales</taxon>
        <taxon>Acidithiobacillaceae</taxon>
        <taxon>Acidithiobacillus</taxon>
    </lineage>
</organism>